<dbReference type="CDD" id="cd00913">
    <property type="entry name" value="PCD_DCoH_subfamily_a"/>
    <property type="match status" value="1"/>
</dbReference>
<dbReference type="RefSeq" id="WP_093309085.1">
    <property type="nucleotide sequence ID" value="NZ_FNYH01000005.1"/>
</dbReference>
<gene>
    <name evidence="5" type="ORF">SAMN05421831_10519</name>
</gene>
<dbReference type="SUPFAM" id="SSF55248">
    <property type="entry name" value="PCD-like"/>
    <property type="match status" value="1"/>
</dbReference>
<dbReference type="OrthoDB" id="5294615at2"/>
<keyword evidence="6" id="KW-1185">Reference proteome</keyword>
<protein>
    <recommendedName>
        <fullName evidence="4">Putative pterin-4-alpha-carbinolamine dehydratase</fullName>
        <shortName evidence="4">PHS</shortName>
        <ecNumber evidence="4">4.2.1.96</ecNumber>
    </recommendedName>
    <alternativeName>
        <fullName evidence="4">4-alpha-hydroxy-tetrahydropterin dehydratase</fullName>
    </alternativeName>
    <alternativeName>
        <fullName evidence="4">Pterin carbinolamine dehydratase</fullName>
        <shortName evidence="4">PCD</shortName>
    </alternativeName>
</protein>
<evidence type="ECO:0000313" key="5">
    <source>
        <dbReference type="EMBL" id="SEI59450.1"/>
    </source>
</evidence>
<evidence type="ECO:0000256" key="3">
    <source>
        <dbReference type="ARBA" id="ARBA00023239"/>
    </source>
</evidence>
<dbReference type="InterPro" id="IPR001533">
    <property type="entry name" value="Pterin_deHydtase"/>
</dbReference>
<dbReference type="Pfam" id="PF01329">
    <property type="entry name" value="Pterin_4a"/>
    <property type="match status" value="1"/>
</dbReference>
<comment type="similarity">
    <text evidence="2 4">Belongs to the pterin-4-alpha-carbinolamine dehydratase family.</text>
</comment>
<dbReference type="EMBL" id="FNYH01000005">
    <property type="protein sequence ID" value="SEI59450.1"/>
    <property type="molecule type" value="Genomic_DNA"/>
</dbReference>
<dbReference type="InterPro" id="IPR036428">
    <property type="entry name" value="PCD_sf"/>
</dbReference>
<evidence type="ECO:0000256" key="4">
    <source>
        <dbReference type="HAMAP-Rule" id="MF_00434"/>
    </source>
</evidence>
<dbReference type="EC" id="4.2.1.96" evidence="4"/>
<dbReference type="HAMAP" id="MF_00434">
    <property type="entry name" value="Pterin_4_alpha"/>
    <property type="match status" value="1"/>
</dbReference>
<dbReference type="PANTHER" id="PTHR42805:SF1">
    <property type="entry name" value="PTERIN-4-ALPHA-CARBINOLAMINE DEHYDRATASE-RELATED"/>
    <property type="match status" value="1"/>
</dbReference>
<name>A0A1H6S629_9GAMM</name>
<dbReference type="Gene3D" id="3.30.1360.20">
    <property type="entry name" value="Transcriptional coactivator/pterin dehydratase"/>
    <property type="match status" value="1"/>
</dbReference>
<evidence type="ECO:0000256" key="2">
    <source>
        <dbReference type="ARBA" id="ARBA00006472"/>
    </source>
</evidence>
<dbReference type="STRING" id="64971.SAMN05421831_10519"/>
<evidence type="ECO:0000313" key="6">
    <source>
        <dbReference type="Proteomes" id="UP000242999"/>
    </source>
</evidence>
<dbReference type="AlphaFoldDB" id="A0A1H6S629"/>
<organism evidence="5 6">
    <name type="scientific">Allopseudospirillum japonicum</name>
    <dbReference type="NCBI Taxonomy" id="64971"/>
    <lineage>
        <taxon>Bacteria</taxon>
        <taxon>Pseudomonadati</taxon>
        <taxon>Pseudomonadota</taxon>
        <taxon>Gammaproteobacteria</taxon>
        <taxon>Oceanospirillales</taxon>
        <taxon>Oceanospirillaceae</taxon>
        <taxon>Allopseudospirillum</taxon>
    </lineage>
</organism>
<evidence type="ECO:0000256" key="1">
    <source>
        <dbReference type="ARBA" id="ARBA00001554"/>
    </source>
</evidence>
<dbReference type="NCBIfam" id="NF002016">
    <property type="entry name" value="PRK00823.1-1"/>
    <property type="match status" value="1"/>
</dbReference>
<dbReference type="Proteomes" id="UP000242999">
    <property type="component" value="Unassembled WGS sequence"/>
</dbReference>
<proteinExistence type="inferred from homology"/>
<dbReference type="GO" id="GO:0008124">
    <property type="term" value="F:4-alpha-hydroxytetrahydrobiopterin dehydratase activity"/>
    <property type="evidence" value="ECO:0007669"/>
    <property type="project" value="UniProtKB-UniRule"/>
</dbReference>
<dbReference type="InterPro" id="IPR050376">
    <property type="entry name" value="Pterin-4-alpha-carb_dehyd"/>
</dbReference>
<dbReference type="PANTHER" id="PTHR42805">
    <property type="entry name" value="PTERIN-4-ALPHA-CARBINOLAMINE DEHYDRATASE-RELATED"/>
    <property type="match status" value="1"/>
</dbReference>
<sequence>MDALARQHCQLETCPANLLSARELGHLHTQVADWTLEEAEGVLQLEKSFLFADFVSALAFADNLGALAEQEQHHPSLHIEWGRVTVNWYTHKVRGLHTNDFIMAAKTSALYEQLQQSASWGL</sequence>
<accession>A0A1H6S629</accession>
<dbReference type="GO" id="GO:0006729">
    <property type="term" value="P:tetrahydrobiopterin biosynthetic process"/>
    <property type="evidence" value="ECO:0007669"/>
    <property type="project" value="InterPro"/>
</dbReference>
<keyword evidence="3 4" id="KW-0456">Lyase</keyword>
<reference evidence="6" key="1">
    <citation type="submission" date="2016-10" db="EMBL/GenBank/DDBJ databases">
        <authorList>
            <person name="Varghese N."/>
            <person name="Submissions S."/>
        </authorList>
    </citation>
    <scope>NUCLEOTIDE SEQUENCE [LARGE SCALE GENOMIC DNA]</scope>
    <source>
        <strain evidence="6">DSM 7165</strain>
    </source>
</reference>
<comment type="catalytic activity">
    <reaction evidence="1 4">
        <text>(4aS,6R)-4a-hydroxy-L-erythro-5,6,7,8-tetrahydrobiopterin = (6R)-L-erythro-6,7-dihydrobiopterin + H2O</text>
        <dbReference type="Rhea" id="RHEA:11920"/>
        <dbReference type="ChEBI" id="CHEBI:15377"/>
        <dbReference type="ChEBI" id="CHEBI:15642"/>
        <dbReference type="ChEBI" id="CHEBI:43120"/>
        <dbReference type="EC" id="4.2.1.96"/>
    </reaction>
</comment>